<proteinExistence type="predicted"/>
<reference evidence="3" key="2">
    <citation type="submission" date="2012-11" db="EMBL/GenBank/DDBJ databases">
        <authorList>
            <person name="Kuo A."/>
            <person name="Curtis B.A."/>
            <person name="Tanifuji G."/>
            <person name="Burki F."/>
            <person name="Gruber A."/>
            <person name="Irimia M."/>
            <person name="Maruyama S."/>
            <person name="Arias M.C."/>
            <person name="Ball S.G."/>
            <person name="Gile G.H."/>
            <person name="Hirakawa Y."/>
            <person name="Hopkins J.F."/>
            <person name="Rensing S.A."/>
            <person name="Schmutz J."/>
            <person name="Symeonidi A."/>
            <person name="Elias M."/>
            <person name="Eveleigh R.J."/>
            <person name="Herman E.K."/>
            <person name="Klute M.J."/>
            <person name="Nakayama T."/>
            <person name="Obornik M."/>
            <person name="Reyes-Prieto A."/>
            <person name="Armbrust E.V."/>
            <person name="Aves S.J."/>
            <person name="Beiko R.G."/>
            <person name="Coutinho P."/>
            <person name="Dacks J.B."/>
            <person name="Durnford D.G."/>
            <person name="Fast N.M."/>
            <person name="Green B.R."/>
            <person name="Grisdale C."/>
            <person name="Hempe F."/>
            <person name="Henrissat B."/>
            <person name="Hoppner M.P."/>
            <person name="Ishida K.-I."/>
            <person name="Kim E."/>
            <person name="Koreny L."/>
            <person name="Kroth P.G."/>
            <person name="Liu Y."/>
            <person name="Malik S.-B."/>
            <person name="Maier U.G."/>
            <person name="McRose D."/>
            <person name="Mock T."/>
            <person name="Neilson J.A."/>
            <person name="Onodera N.T."/>
            <person name="Poole A.M."/>
            <person name="Pritham E.J."/>
            <person name="Richards T.A."/>
            <person name="Rocap G."/>
            <person name="Roy S.W."/>
            <person name="Sarai C."/>
            <person name="Schaack S."/>
            <person name="Shirato S."/>
            <person name="Slamovits C.H."/>
            <person name="Spencer D.F."/>
            <person name="Suzuki S."/>
            <person name="Worden A.Z."/>
            <person name="Zauner S."/>
            <person name="Barry K."/>
            <person name="Bell C."/>
            <person name="Bharti A.K."/>
            <person name="Crow J.A."/>
            <person name="Grimwood J."/>
            <person name="Kramer R."/>
            <person name="Lindquist E."/>
            <person name="Lucas S."/>
            <person name="Salamov A."/>
            <person name="McFadden G.I."/>
            <person name="Lane C.E."/>
            <person name="Keeling P.J."/>
            <person name="Gray M.W."/>
            <person name="Grigoriev I.V."/>
            <person name="Archibald J.M."/>
        </authorList>
    </citation>
    <scope>NUCLEOTIDE SEQUENCE</scope>
    <source>
        <strain evidence="3">CCMP2712</strain>
    </source>
</reference>
<accession>L1ILE3</accession>
<dbReference type="AlphaFoldDB" id="L1ILE3"/>
<evidence type="ECO:0000313" key="1">
    <source>
        <dbReference type="EMBL" id="EKX37078.1"/>
    </source>
</evidence>
<keyword evidence="3" id="KW-1185">Reference proteome</keyword>
<dbReference type="Proteomes" id="UP000011087">
    <property type="component" value="Unassembled WGS sequence"/>
</dbReference>
<reference evidence="2" key="3">
    <citation type="submission" date="2016-03" db="UniProtKB">
        <authorList>
            <consortium name="EnsemblProtists"/>
        </authorList>
    </citation>
    <scope>IDENTIFICATION</scope>
</reference>
<organism evidence="1">
    <name type="scientific">Guillardia theta (strain CCMP2712)</name>
    <name type="common">Cryptophyte</name>
    <dbReference type="NCBI Taxonomy" id="905079"/>
    <lineage>
        <taxon>Eukaryota</taxon>
        <taxon>Cryptophyceae</taxon>
        <taxon>Pyrenomonadales</taxon>
        <taxon>Geminigeraceae</taxon>
        <taxon>Guillardia</taxon>
    </lineage>
</organism>
<dbReference type="RefSeq" id="XP_005824058.1">
    <property type="nucleotide sequence ID" value="XM_005824001.1"/>
</dbReference>
<gene>
    <name evidence="1" type="ORF">GUITHDRAFT_116802</name>
</gene>
<evidence type="ECO:0000313" key="2">
    <source>
        <dbReference type="EnsemblProtists" id="EKX37078"/>
    </source>
</evidence>
<dbReference type="HOGENOM" id="CLU_1698838_0_0_1"/>
<dbReference type="KEGG" id="gtt:GUITHDRAFT_116802"/>
<name>L1ILE3_GUITC</name>
<sequence length="155" mass="17455">MGLSGVLRHRRALMKSWVAPKEGMEGAGARRMLSYLLSFGNNPWERLARGLKDEGFESEYLDRLENKLGGKAKTLDSSIDELQQEIIQETAHSLKRTEEKVNYALLELDVCAWRINKSVDVEERSKIGGGIFRYNERDAHTELGKDGDSLSGVLT</sequence>
<protein>
    <submittedName>
        <fullName evidence="1 2">Uncharacterized protein</fullName>
    </submittedName>
</protein>
<dbReference type="PaxDb" id="55529-EKX37078"/>
<evidence type="ECO:0000313" key="3">
    <source>
        <dbReference type="Proteomes" id="UP000011087"/>
    </source>
</evidence>
<reference evidence="1 3" key="1">
    <citation type="journal article" date="2012" name="Nature">
        <title>Algal genomes reveal evolutionary mosaicism and the fate of nucleomorphs.</title>
        <authorList>
            <consortium name="DOE Joint Genome Institute"/>
            <person name="Curtis B.A."/>
            <person name="Tanifuji G."/>
            <person name="Burki F."/>
            <person name="Gruber A."/>
            <person name="Irimia M."/>
            <person name="Maruyama S."/>
            <person name="Arias M.C."/>
            <person name="Ball S.G."/>
            <person name="Gile G.H."/>
            <person name="Hirakawa Y."/>
            <person name="Hopkins J.F."/>
            <person name="Kuo A."/>
            <person name="Rensing S.A."/>
            <person name="Schmutz J."/>
            <person name="Symeonidi A."/>
            <person name="Elias M."/>
            <person name="Eveleigh R.J."/>
            <person name="Herman E.K."/>
            <person name="Klute M.J."/>
            <person name="Nakayama T."/>
            <person name="Obornik M."/>
            <person name="Reyes-Prieto A."/>
            <person name="Armbrust E.V."/>
            <person name="Aves S.J."/>
            <person name="Beiko R.G."/>
            <person name="Coutinho P."/>
            <person name="Dacks J.B."/>
            <person name="Durnford D.G."/>
            <person name="Fast N.M."/>
            <person name="Green B.R."/>
            <person name="Grisdale C.J."/>
            <person name="Hempel F."/>
            <person name="Henrissat B."/>
            <person name="Hoppner M.P."/>
            <person name="Ishida K."/>
            <person name="Kim E."/>
            <person name="Koreny L."/>
            <person name="Kroth P.G."/>
            <person name="Liu Y."/>
            <person name="Malik S.B."/>
            <person name="Maier U.G."/>
            <person name="McRose D."/>
            <person name="Mock T."/>
            <person name="Neilson J.A."/>
            <person name="Onodera N.T."/>
            <person name="Poole A.M."/>
            <person name="Pritham E.J."/>
            <person name="Richards T.A."/>
            <person name="Rocap G."/>
            <person name="Roy S.W."/>
            <person name="Sarai C."/>
            <person name="Schaack S."/>
            <person name="Shirato S."/>
            <person name="Slamovits C.H."/>
            <person name="Spencer D.F."/>
            <person name="Suzuki S."/>
            <person name="Worden A.Z."/>
            <person name="Zauner S."/>
            <person name="Barry K."/>
            <person name="Bell C."/>
            <person name="Bharti A.K."/>
            <person name="Crow J.A."/>
            <person name="Grimwood J."/>
            <person name="Kramer R."/>
            <person name="Lindquist E."/>
            <person name="Lucas S."/>
            <person name="Salamov A."/>
            <person name="McFadden G.I."/>
            <person name="Lane C.E."/>
            <person name="Keeling P.J."/>
            <person name="Gray M.W."/>
            <person name="Grigoriev I.V."/>
            <person name="Archibald J.M."/>
        </authorList>
    </citation>
    <scope>NUCLEOTIDE SEQUENCE</scope>
    <source>
        <strain evidence="1 3">CCMP2712</strain>
    </source>
</reference>
<dbReference type="GeneID" id="17293785"/>
<dbReference type="EMBL" id="JH993064">
    <property type="protein sequence ID" value="EKX37078.1"/>
    <property type="molecule type" value="Genomic_DNA"/>
</dbReference>
<dbReference type="EnsemblProtists" id="EKX37078">
    <property type="protein sequence ID" value="EKX37078"/>
    <property type="gene ID" value="GUITHDRAFT_116802"/>
</dbReference>